<evidence type="ECO:0000313" key="2">
    <source>
        <dbReference type="Proteomes" id="UP001344906"/>
    </source>
</evidence>
<accession>A0ABQ6FNQ0</accession>
<gene>
    <name evidence="1" type="ORF">KDH_27430</name>
</gene>
<evidence type="ECO:0000313" key="1">
    <source>
        <dbReference type="EMBL" id="GLV55899.1"/>
    </source>
</evidence>
<comment type="caution">
    <text evidence="1">The sequence shown here is derived from an EMBL/GenBank/DDBJ whole genome shotgun (WGS) entry which is preliminary data.</text>
</comment>
<protein>
    <submittedName>
        <fullName evidence="1">Uncharacterized protein</fullName>
    </submittedName>
</protein>
<name>A0ABQ6FNQ0_9CHLR</name>
<dbReference type="EMBL" id="BSRI01000001">
    <property type="protein sequence ID" value="GLV55899.1"/>
    <property type="molecule type" value="Genomic_DNA"/>
</dbReference>
<keyword evidence="2" id="KW-1185">Reference proteome</keyword>
<proteinExistence type="predicted"/>
<dbReference type="Proteomes" id="UP001344906">
    <property type="component" value="Unassembled WGS sequence"/>
</dbReference>
<organism evidence="1 2">
    <name type="scientific">Dictyobacter halimunensis</name>
    <dbReference type="NCBI Taxonomy" id="3026934"/>
    <lineage>
        <taxon>Bacteria</taxon>
        <taxon>Bacillati</taxon>
        <taxon>Chloroflexota</taxon>
        <taxon>Ktedonobacteria</taxon>
        <taxon>Ktedonobacterales</taxon>
        <taxon>Dictyobacteraceae</taxon>
        <taxon>Dictyobacter</taxon>
    </lineage>
</organism>
<sequence>MVGSRMSQGKGKGNAGRRYQRRVLTDVRVVHGPCGLVVERRLACGHLLCATACPQDVEWEVWVERLRSHIGTRYCCAVCGGERDERKQHTEALMYPSEPLYP</sequence>
<reference evidence="1 2" key="1">
    <citation type="submission" date="2023-02" db="EMBL/GenBank/DDBJ databases">
        <title>Dictyobacter halimunensis sp. nov., a new member of the class Ktedonobacteria from forest soil in a geothermal area.</title>
        <authorList>
            <person name="Rachmania M.K."/>
            <person name="Ningsih F."/>
            <person name="Sakai Y."/>
            <person name="Yabe S."/>
            <person name="Yokota A."/>
            <person name="Sjamsuridzal W."/>
        </authorList>
    </citation>
    <scope>NUCLEOTIDE SEQUENCE [LARGE SCALE GENOMIC DNA]</scope>
    <source>
        <strain evidence="1 2">S3.2.2.5</strain>
    </source>
</reference>